<protein>
    <submittedName>
        <fullName evidence="1">Uncharacterized protein</fullName>
    </submittedName>
</protein>
<sequence length="113" mass="12163">MDRRARSALDTTLFRLLHGRRQTISLTPLTGRVTGLTPNGEAHGINSTAPAFYGRYAALAPKQPDCPCCKGGFAQTPGPVTLACVEHTHCASNEIASPKHASVRQRTQAMQHI</sequence>
<accession>A0AAN1J7Q2</accession>
<gene>
    <name evidence="1" type="ORF">C2L64_09865</name>
</gene>
<name>A0AAN1J7Q2_9BURK</name>
<proteinExistence type="predicted"/>
<dbReference type="AlphaFoldDB" id="A0AAN1J7Q2"/>
<dbReference type="Proteomes" id="UP000236649">
    <property type="component" value="Chromosome 1"/>
</dbReference>
<dbReference type="KEGG" id="phs:C2L64_09865"/>
<dbReference type="EMBL" id="CP026105">
    <property type="protein sequence ID" value="AUT68595.1"/>
    <property type="molecule type" value="Genomic_DNA"/>
</dbReference>
<evidence type="ECO:0000313" key="2">
    <source>
        <dbReference type="Proteomes" id="UP000236649"/>
    </source>
</evidence>
<organism evidence="1 2">
    <name type="scientific">Paraburkholderia hospita</name>
    <dbReference type="NCBI Taxonomy" id="169430"/>
    <lineage>
        <taxon>Bacteria</taxon>
        <taxon>Pseudomonadati</taxon>
        <taxon>Pseudomonadota</taxon>
        <taxon>Betaproteobacteria</taxon>
        <taxon>Burkholderiales</taxon>
        <taxon>Burkholderiaceae</taxon>
        <taxon>Paraburkholderia</taxon>
    </lineage>
</organism>
<evidence type="ECO:0000313" key="1">
    <source>
        <dbReference type="EMBL" id="AUT68595.1"/>
    </source>
</evidence>
<reference evidence="1 2" key="1">
    <citation type="submission" date="2018-01" db="EMBL/GenBank/DDBJ databases">
        <title>Species boundaries and ecological features among Paraburkholderia terrae DSMZ17804T, P. hospita DSMZ17164T and P. caribensis DSMZ13236T.</title>
        <authorList>
            <person name="Pratama A.A."/>
        </authorList>
    </citation>
    <scope>NUCLEOTIDE SEQUENCE [LARGE SCALE GENOMIC DNA]</scope>
    <source>
        <strain evidence="1 2">DSM 17164</strain>
    </source>
</reference>